<protein>
    <recommendedName>
        <fullName evidence="5">DUF969 domain-containing protein</fullName>
    </recommendedName>
</protein>
<evidence type="ECO:0000313" key="3">
    <source>
        <dbReference type="EMBL" id="CEJ07738.1"/>
    </source>
</evidence>
<gene>
    <name evidence="2" type="ORF">DEACI_0169</name>
    <name evidence="3" type="ORF">DEACI_2204</name>
</gene>
<keyword evidence="4" id="KW-1185">Reference proteome</keyword>
<dbReference type="Proteomes" id="UP000836597">
    <property type="component" value="Chromosome"/>
</dbReference>
<dbReference type="EMBL" id="LR746496">
    <property type="protein sequence ID" value="CAA7599543.1"/>
    <property type="molecule type" value="Genomic_DNA"/>
</dbReference>
<reference evidence="2" key="2">
    <citation type="submission" date="2020-01" db="EMBL/GenBank/DDBJ databases">
        <authorList>
            <person name="Hornung B."/>
        </authorList>
    </citation>
    <scope>NUCLEOTIDE SEQUENCE</scope>
    <source>
        <strain evidence="2">PacBioINE</strain>
    </source>
</reference>
<name>A0A8S0VVI1_9FIRM</name>
<dbReference type="RefSeq" id="WP_240983339.1">
    <property type="nucleotide sequence ID" value="NZ_CDGJ01000065.1"/>
</dbReference>
<keyword evidence="1" id="KW-1133">Transmembrane helix</keyword>
<dbReference type="AlphaFoldDB" id="A0A8S0VVI1"/>
<keyword evidence="1" id="KW-0812">Transmembrane</keyword>
<dbReference type="Pfam" id="PF06149">
    <property type="entry name" value="DUF969"/>
    <property type="match status" value="1"/>
</dbReference>
<evidence type="ECO:0000313" key="4">
    <source>
        <dbReference type="Proteomes" id="UP001071230"/>
    </source>
</evidence>
<evidence type="ECO:0000313" key="2">
    <source>
        <dbReference type="EMBL" id="CAA7599543.1"/>
    </source>
</evidence>
<dbReference type="InterPro" id="IPR010374">
    <property type="entry name" value="DUF969"/>
</dbReference>
<dbReference type="KEGG" id="aacx:DEACI_0169"/>
<feature type="transmembrane region" description="Helical" evidence="1">
    <location>
        <begin position="55"/>
        <end position="74"/>
    </location>
</feature>
<dbReference type="Proteomes" id="UP001071230">
    <property type="component" value="Unassembled WGS sequence"/>
</dbReference>
<reference evidence="3" key="1">
    <citation type="submission" date="2014-11" db="EMBL/GenBank/DDBJ databases">
        <authorList>
            <person name="Hornung B.V."/>
        </authorList>
    </citation>
    <scope>NUCLEOTIDE SEQUENCE</scope>
    <source>
        <strain evidence="3">INE</strain>
    </source>
</reference>
<proteinExistence type="predicted"/>
<feature type="transmembrane region" description="Helical" evidence="1">
    <location>
        <begin position="7"/>
        <end position="35"/>
    </location>
</feature>
<accession>A0A8S0VVI1</accession>
<keyword evidence="1" id="KW-0472">Membrane</keyword>
<evidence type="ECO:0008006" key="5">
    <source>
        <dbReference type="Google" id="ProtNLM"/>
    </source>
</evidence>
<dbReference type="EMBL" id="CDGJ01000065">
    <property type="protein sequence ID" value="CEJ07738.1"/>
    <property type="molecule type" value="Genomic_DNA"/>
</dbReference>
<sequence length="136" mass="14715">MWSLIGVLVVVVGFVLRINPLLVVTVAGLVTGLIARLPLDKILTQFGTSFVVNRYMSLFILILPVIGLTERYGLKEQAENLVSKVRVATTGRILILYLFLRELTSALGLTSLGGHAQMVRPLIAPMAEGAADTLGR</sequence>
<evidence type="ECO:0000256" key="1">
    <source>
        <dbReference type="SAM" id="Phobius"/>
    </source>
</evidence>
<organism evidence="2">
    <name type="scientific">Acididesulfobacillus acetoxydans</name>
    <dbReference type="NCBI Taxonomy" id="1561005"/>
    <lineage>
        <taxon>Bacteria</taxon>
        <taxon>Bacillati</taxon>
        <taxon>Bacillota</taxon>
        <taxon>Clostridia</taxon>
        <taxon>Eubacteriales</taxon>
        <taxon>Peptococcaceae</taxon>
        <taxon>Acididesulfobacillus</taxon>
    </lineage>
</organism>